<evidence type="ECO:0000256" key="13">
    <source>
        <dbReference type="SAM" id="Phobius"/>
    </source>
</evidence>
<keyword evidence="5" id="KW-0645">Protease</keyword>
<dbReference type="GO" id="GO:0008237">
    <property type="term" value="F:metallopeptidase activity"/>
    <property type="evidence" value="ECO:0007669"/>
    <property type="project" value="UniProtKB-KW"/>
</dbReference>
<dbReference type="GO" id="GO:0006508">
    <property type="term" value="P:proteolysis"/>
    <property type="evidence" value="ECO:0007669"/>
    <property type="project" value="UniProtKB-KW"/>
</dbReference>
<dbReference type="InterPro" id="IPR052348">
    <property type="entry name" value="Metallopeptidase_M50B"/>
</dbReference>
<evidence type="ECO:0000256" key="3">
    <source>
        <dbReference type="ARBA" id="ARBA00007931"/>
    </source>
</evidence>
<evidence type="ECO:0000313" key="16">
    <source>
        <dbReference type="Proteomes" id="UP000177215"/>
    </source>
</evidence>
<evidence type="ECO:0000256" key="10">
    <source>
        <dbReference type="ARBA" id="ARBA00022989"/>
    </source>
</evidence>
<comment type="caution">
    <text evidence="15">The sequence shown here is derived from an EMBL/GenBank/DDBJ whole genome shotgun (WGS) entry which is preliminary data.</text>
</comment>
<feature type="domain" description="Peptidase M50" evidence="14">
    <location>
        <begin position="136"/>
        <end position="175"/>
    </location>
</feature>
<sequence>MSHVRAIQGRYATIRRLHMQIIYFVILIFSIIIHEVAHGYAADKLGDPTARYAGRLTLNPIPHIDFLGSIVLPIISVLSPGGLLFGWAKPVPYNPFNLTRAPRWGETIVAAAGPGTNFALVIVFAVLLRLVEDQAFGTICFIGILVNLWLGLLNLIPVPPLDGSKVLSGILPRALAHQYDQWRARMEHNPFLGFGIVLILIVLFGSTIGDFVYSLARLIAGV</sequence>
<evidence type="ECO:0000313" key="15">
    <source>
        <dbReference type="EMBL" id="OGG77599.1"/>
    </source>
</evidence>
<keyword evidence="7" id="KW-0479">Metal-binding</keyword>
<dbReference type="InterPro" id="IPR008915">
    <property type="entry name" value="Peptidase_M50"/>
</dbReference>
<protein>
    <recommendedName>
        <fullName evidence="14">Peptidase M50 domain-containing protein</fullName>
    </recommendedName>
</protein>
<keyword evidence="10 13" id="KW-1133">Transmembrane helix</keyword>
<dbReference type="GO" id="GO:0046872">
    <property type="term" value="F:metal ion binding"/>
    <property type="evidence" value="ECO:0007669"/>
    <property type="project" value="UniProtKB-KW"/>
</dbReference>
<evidence type="ECO:0000256" key="8">
    <source>
        <dbReference type="ARBA" id="ARBA00022801"/>
    </source>
</evidence>
<keyword evidence="8" id="KW-0378">Hydrolase</keyword>
<accession>A0A1F6EVD1</accession>
<dbReference type="CDD" id="cd06158">
    <property type="entry name" value="S2P-M50_like_1"/>
    <property type="match status" value="1"/>
</dbReference>
<keyword evidence="6 13" id="KW-0812">Transmembrane</keyword>
<feature type="transmembrane region" description="Helical" evidence="13">
    <location>
        <begin position="134"/>
        <end position="156"/>
    </location>
</feature>
<comment type="subcellular location">
    <subcellularLocation>
        <location evidence="2">Cell membrane</location>
        <topology evidence="2">Multi-pass membrane protein</topology>
    </subcellularLocation>
</comment>
<reference evidence="15 16" key="1">
    <citation type="journal article" date="2016" name="Nat. Commun.">
        <title>Thousands of microbial genomes shed light on interconnected biogeochemical processes in an aquifer system.</title>
        <authorList>
            <person name="Anantharaman K."/>
            <person name="Brown C.T."/>
            <person name="Hug L.A."/>
            <person name="Sharon I."/>
            <person name="Castelle C.J."/>
            <person name="Probst A.J."/>
            <person name="Thomas B.C."/>
            <person name="Singh A."/>
            <person name="Wilkins M.J."/>
            <person name="Karaoz U."/>
            <person name="Brodie E.L."/>
            <person name="Williams K.H."/>
            <person name="Hubbard S.S."/>
            <person name="Banfield J.F."/>
        </authorList>
    </citation>
    <scope>NUCLEOTIDE SEQUENCE [LARGE SCALE GENOMIC DNA]</scope>
</reference>
<keyword evidence="12 13" id="KW-0472">Membrane</keyword>
<proteinExistence type="inferred from homology"/>
<dbReference type="PANTHER" id="PTHR35864:SF1">
    <property type="entry name" value="ZINC METALLOPROTEASE YWHC-RELATED"/>
    <property type="match status" value="1"/>
</dbReference>
<dbReference type="GO" id="GO:0005886">
    <property type="term" value="C:plasma membrane"/>
    <property type="evidence" value="ECO:0007669"/>
    <property type="project" value="UniProtKB-SubCell"/>
</dbReference>
<dbReference type="AlphaFoldDB" id="A0A1F6EVD1"/>
<evidence type="ECO:0000256" key="6">
    <source>
        <dbReference type="ARBA" id="ARBA00022692"/>
    </source>
</evidence>
<comment type="similarity">
    <text evidence="3">Belongs to the peptidase M50B family.</text>
</comment>
<organism evidence="15 16">
    <name type="scientific">Candidatus Kaiserbacteria bacterium RIFCSPLOWO2_01_FULL_54_24</name>
    <dbReference type="NCBI Taxonomy" id="1798515"/>
    <lineage>
        <taxon>Bacteria</taxon>
        <taxon>Candidatus Kaiseribacteriota</taxon>
    </lineage>
</organism>
<evidence type="ECO:0000259" key="14">
    <source>
        <dbReference type="Pfam" id="PF02163"/>
    </source>
</evidence>
<evidence type="ECO:0000256" key="9">
    <source>
        <dbReference type="ARBA" id="ARBA00022833"/>
    </source>
</evidence>
<gene>
    <name evidence="15" type="ORF">A3B35_00985</name>
</gene>
<feature type="transmembrane region" description="Helical" evidence="13">
    <location>
        <begin position="108"/>
        <end position="128"/>
    </location>
</feature>
<feature type="transmembrane region" description="Helical" evidence="13">
    <location>
        <begin position="21"/>
        <end position="41"/>
    </location>
</feature>
<keyword evidence="11" id="KW-0482">Metalloprotease</keyword>
<dbReference type="Proteomes" id="UP000177215">
    <property type="component" value="Unassembled WGS sequence"/>
</dbReference>
<dbReference type="InterPro" id="IPR044537">
    <property type="entry name" value="Rip2-like"/>
</dbReference>
<keyword evidence="4" id="KW-1003">Cell membrane</keyword>
<dbReference type="STRING" id="1798515.A3B35_00985"/>
<dbReference type="PANTHER" id="PTHR35864">
    <property type="entry name" value="ZINC METALLOPROTEASE MJ0611-RELATED"/>
    <property type="match status" value="1"/>
</dbReference>
<feature type="transmembrane region" description="Helical" evidence="13">
    <location>
        <begin position="66"/>
        <end position="87"/>
    </location>
</feature>
<evidence type="ECO:0000256" key="5">
    <source>
        <dbReference type="ARBA" id="ARBA00022670"/>
    </source>
</evidence>
<feature type="transmembrane region" description="Helical" evidence="13">
    <location>
        <begin position="191"/>
        <end position="216"/>
    </location>
</feature>
<evidence type="ECO:0000256" key="7">
    <source>
        <dbReference type="ARBA" id="ARBA00022723"/>
    </source>
</evidence>
<keyword evidence="9" id="KW-0862">Zinc</keyword>
<comment type="cofactor">
    <cofactor evidence="1">
        <name>Zn(2+)</name>
        <dbReference type="ChEBI" id="CHEBI:29105"/>
    </cofactor>
</comment>
<name>A0A1F6EVD1_9BACT</name>
<dbReference type="EMBL" id="MFMC01000013">
    <property type="protein sequence ID" value="OGG77599.1"/>
    <property type="molecule type" value="Genomic_DNA"/>
</dbReference>
<evidence type="ECO:0000256" key="11">
    <source>
        <dbReference type="ARBA" id="ARBA00023049"/>
    </source>
</evidence>
<evidence type="ECO:0000256" key="4">
    <source>
        <dbReference type="ARBA" id="ARBA00022475"/>
    </source>
</evidence>
<evidence type="ECO:0000256" key="12">
    <source>
        <dbReference type="ARBA" id="ARBA00023136"/>
    </source>
</evidence>
<dbReference type="Pfam" id="PF02163">
    <property type="entry name" value="Peptidase_M50"/>
    <property type="match status" value="1"/>
</dbReference>
<evidence type="ECO:0000256" key="2">
    <source>
        <dbReference type="ARBA" id="ARBA00004651"/>
    </source>
</evidence>
<evidence type="ECO:0000256" key="1">
    <source>
        <dbReference type="ARBA" id="ARBA00001947"/>
    </source>
</evidence>